<dbReference type="RefSeq" id="XP_005778288.1">
    <property type="nucleotide sequence ID" value="XM_005778231.1"/>
</dbReference>
<reference evidence="3" key="1">
    <citation type="journal article" date="2013" name="Nature">
        <title>Pan genome of the phytoplankton Emiliania underpins its global distribution.</title>
        <authorList>
            <person name="Read B.A."/>
            <person name="Kegel J."/>
            <person name="Klute M.J."/>
            <person name="Kuo A."/>
            <person name="Lefebvre S.C."/>
            <person name="Maumus F."/>
            <person name="Mayer C."/>
            <person name="Miller J."/>
            <person name="Monier A."/>
            <person name="Salamov A."/>
            <person name="Young J."/>
            <person name="Aguilar M."/>
            <person name="Claverie J.M."/>
            <person name="Frickenhaus S."/>
            <person name="Gonzalez K."/>
            <person name="Herman E.K."/>
            <person name="Lin Y.C."/>
            <person name="Napier J."/>
            <person name="Ogata H."/>
            <person name="Sarno A.F."/>
            <person name="Shmutz J."/>
            <person name="Schroeder D."/>
            <person name="de Vargas C."/>
            <person name="Verret F."/>
            <person name="von Dassow P."/>
            <person name="Valentin K."/>
            <person name="Van de Peer Y."/>
            <person name="Wheeler G."/>
            <person name="Dacks J.B."/>
            <person name="Delwiche C.F."/>
            <person name="Dyhrman S.T."/>
            <person name="Glockner G."/>
            <person name="John U."/>
            <person name="Richards T."/>
            <person name="Worden A.Z."/>
            <person name="Zhang X."/>
            <person name="Grigoriev I.V."/>
            <person name="Allen A.E."/>
            <person name="Bidle K."/>
            <person name="Borodovsky M."/>
            <person name="Bowler C."/>
            <person name="Brownlee C."/>
            <person name="Cock J.M."/>
            <person name="Elias M."/>
            <person name="Gladyshev V.N."/>
            <person name="Groth M."/>
            <person name="Guda C."/>
            <person name="Hadaegh A."/>
            <person name="Iglesias-Rodriguez M.D."/>
            <person name="Jenkins J."/>
            <person name="Jones B.M."/>
            <person name="Lawson T."/>
            <person name="Leese F."/>
            <person name="Lindquist E."/>
            <person name="Lobanov A."/>
            <person name="Lomsadze A."/>
            <person name="Malik S.B."/>
            <person name="Marsh M.E."/>
            <person name="Mackinder L."/>
            <person name="Mock T."/>
            <person name="Mueller-Roeber B."/>
            <person name="Pagarete A."/>
            <person name="Parker M."/>
            <person name="Probert I."/>
            <person name="Quesneville H."/>
            <person name="Raines C."/>
            <person name="Rensing S.A."/>
            <person name="Riano-Pachon D.M."/>
            <person name="Richier S."/>
            <person name="Rokitta S."/>
            <person name="Shiraiwa Y."/>
            <person name="Soanes D.M."/>
            <person name="van der Giezen M."/>
            <person name="Wahlund T.M."/>
            <person name="Williams B."/>
            <person name="Wilson W."/>
            <person name="Wolfe G."/>
            <person name="Wurch L.L."/>
        </authorList>
    </citation>
    <scope>NUCLEOTIDE SEQUENCE</scope>
</reference>
<keyword evidence="3" id="KW-1185">Reference proteome</keyword>
<dbReference type="HOGENOM" id="CLU_1135274_0_0_1"/>
<evidence type="ECO:0000313" key="2">
    <source>
        <dbReference type="EnsemblProtists" id="EOD35253"/>
    </source>
</evidence>
<dbReference type="GeneID" id="17280521"/>
<dbReference type="Proteomes" id="UP000013827">
    <property type="component" value="Unassembled WGS sequence"/>
</dbReference>
<dbReference type="EnsemblProtists" id="EOD25859">
    <property type="protein sequence ID" value="EOD25859"/>
    <property type="gene ID" value="EMIHUDRAFT_206053"/>
</dbReference>
<protein>
    <submittedName>
        <fullName evidence="2">Uncharacterized protein</fullName>
    </submittedName>
</protein>
<sequence>MVSAYLLRIWSQDIWLRILSQDIWLRKLSQDIWLRIFPQDIWLRIFGFGAARSLHQRRFIATQTGGLGVAAAAFPHGHSVGACRRCLCAMLLGLASMTWHIAVTSVQKGRFDLTSGSIVAALCASIFQEPCGITLIALLFCWRKDASLWALYRPIEGCGMCVSLLAKFSLRAFADLPAAPSLHVSFACSVAFDCYVLLLMCLLTTRVRERMARAVGAIVVQLPPAFARAGRNETHFYTCSFLPIS</sequence>
<feature type="transmembrane region" description="Helical" evidence="1">
    <location>
        <begin position="86"/>
        <end position="106"/>
    </location>
</feature>
<name>A0A0D3KHL8_EMIH1</name>
<proteinExistence type="predicted"/>
<dbReference type="EnsemblProtists" id="EOD35253">
    <property type="protein sequence ID" value="EOD35253"/>
    <property type="gene ID" value="EMIHUDRAFT_227556"/>
</dbReference>
<feature type="transmembrane region" description="Helical" evidence="1">
    <location>
        <begin position="118"/>
        <end position="142"/>
    </location>
</feature>
<feature type="transmembrane region" description="Helical" evidence="1">
    <location>
        <begin position="182"/>
        <end position="203"/>
    </location>
</feature>
<keyword evidence="1" id="KW-1133">Transmembrane helix</keyword>
<accession>A0A0D3KHL8</accession>
<reference evidence="2" key="2">
    <citation type="submission" date="2024-10" db="UniProtKB">
        <authorList>
            <consortium name="EnsemblProtists"/>
        </authorList>
    </citation>
    <scope>IDENTIFICATION</scope>
</reference>
<dbReference type="RefSeq" id="XP_005787682.1">
    <property type="nucleotide sequence ID" value="XM_005787625.1"/>
</dbReference>
<evidence type="ECO:0000313" key="3">
    <source>
        <dbReference type="Proteomes" id="UP000013827"/>
    </source>
</evidence>
<organism evidence="2 3">
    <name type="scientific">Emiliania huxleyi (strain CCMP1516)</name>
    <dbReference type="NCBI Taxonomy" id="280463"/>
    <lineage>
        <taxon>Eukaryota</taxon>
        <taxon>Haptista</taxon>
        <taxon>Haptophyta</taxon>
        <taxon>Prymnesiophyceae</taxon>
        <taxon>Isochrysidales</taxon>
        <taxon>Noelaerhabdaceae</taxon>
        <taxon>Emiliania</taxon>
    </lineage>
</organism>
<keyword evidence="1" id="KW-0472">Membrane</keyword>
<dbReference type="AlphaFoldDB" id="A0A0D3KHL8"/>
<keyword evidence="1" id="KW-0812">Transmembrane</keyword>
<dbReference type="PaxDb" id="2903-EOD25859"/>
<evidence type="ECO:0000256" key="1">
    <source>
        <dbReference type="SAM" id="Phobius"/>
    </source>
</evidence>
<dbReference type="KEGG" id="ehx:EMIHUDRAFT_227556"/>
<dbReference type="GeneID" id="17271405"/>
<dbReference type="KEGG" id="ehx:EMIHUDRAFT_206053"/>
<feature type="transmembrane region" description="Helical" evidence="1">
    <location>
        <begin position="149"/>
        <end position="170"/>
    </location>
</feature>